<keyword evidence="4 7" id="KW-0812">Transmembrane</keyword>
<sequence length="357" mass="41770">MAQKSVFMTYFLWLVGGFFGLHHLYLGRDSQAFLWWCTLGGYIGLGWLRDIFLIPRYVADANEDEQFLRKHIQTVKKHERPPFSMTRFCGMVIVSYLFGSVVMLAIPEDEVANINWNFLMIFVPLACAVGVWTVGNIGREMGTIWWALAAAYAVYPFRSIIDDDSNWFTGMTFLSALAFDNKSKQWRRTPVIKKSLFRRVTTLVLCGLLYLSLWSSYLYFNARVTDSDGEEVKVHEALHHFFTSPWWLDVQQSFQDTWTYAQHHGWYETWKQVIDLTDPHGEQNAYKVLGVSSSSSQAEITARWRALSREFHPDKVKDPEQKSVAQERFMEIQQAYEILSNIKVKRKRRNKKFDTEF</sequence>
<dbReference type="AlphaFoldDB" id="A0AAN9ZAW9"/>
<dbReference type="InterPro" id="IPR036869">
    <property type="entry name" value="J_dom_sf"/>
</dbReference>
<feature type="transmembrane region" description="Helical" evidence="7">
    <location>
        <begin position="32"/>
        <end position="48"/>
    </location>
</feature>
<evidence type="ECO:0000256" key="3">
    <source>
        <dbReference type="ARBA" id="ARBA00020945"/>
    </source>
</evidence>
<keyword evidence="10" id="KW-1185">Reference proteome</keyword>
<feature type="transmembrane region" description="Helical" evidence="7">
    <location>
        <begin position="85"/>
        <end position="106"/>
    </location>
</feature>
<feature type="transmembrane region" description="Helical" evidence="7">
    <location>
        <begin position="144"/>
        <end position="161"/>
    </location>
</feature>
<evidence type="ECO:0000256" key="5">
    <source>
        <dbReference type="ARBA" id="ARBA00022989"/>
    </source>
</evidence>
<dbReference type="Pfam" id="PF00226">
    <property type="entry name" value="DnaJ"/>
    <property type="match status" value="1"/>
</dbReference>
<evidence type="ECO:0000259" key="8">
    <source>
        <dbReference type="PROSITE" id="PS50076"/>
    </source>
</evidence>
<feature type="domain" description="J" evidence="8">
    <location>
        <begin position="284"/>
        <end position="354"/>
    </location>
</feature>
<dbReference type="PRINTS" id="PR00625">
    <property type="entry name" value="JDOMAIN"/>
</dbReference>
<evidence type="ECO:0000256" key="4">
    <source>
        <dbReference type="ARBA" id="ARBA00022692"/>
    </source>
</evidence>
<keyword evidence="6 7" id="KW-0472">Membrane</keyword>
<dbReference type="InterPro" id="IPR001623">
    <property type="entry name" value="DnaJ_domain"/>
</dbReference>
<evidence type="ECO:0000313" key="9">
    <source>
        <dbReference type="EMBL" id="KAK7868814.1"/>
    </source>
</evidence>
<feature type="transmembrane region" description="Helical" evidence="7">
    <location>
        <begin position="196"/>
        <end position="220"/>
    </location>
</feature>
<dbReference type="PANTHER" id="PTHR44733:SF1">
    <property type="entry name" value="DNAJ HOMOLOG SUBFAMILY C MEMBER 22"/>
    <property type="match status" value="1"/>
</dbReference>
<comment type="function">
    <text evidence="1">May function as a co-chaperone.</text>
</comment>
<evidence type="ECO:0000256" key="1">
    <source>
        <dbReference type="ARBA" id="ARBA00002080"/>
    </source>
</evidence>
<dbReference type="CDD" id="cd06257">
    <property type="entry name" value="DnaJ"/>
    <property type="match status" value="1"/>
</dbReference>
<dbReference type="PROSITE" id="PS50076">
    <property type="entry name" value="DNAJ_2"/>
    <property type="match status" value="1"/>
</dbReference>
<feature type="transmembrane region" description="Helical" evidence="7">
    <location>
        <begin position="7"/>
        <end position="26"/>
    </location>
</feature>
<proteinExistence type="predicted"/>
<comment type="subcellular location">
    <subcellularLocation>
        <location evidence="2">Membrane</location>
        <topology evidence="2">Multi-pass membrane protein</topology>
    </subcellularLocation>
</comment>
<evidence type="ECO:0000256" key="7">
    <source>
        <dbReference type="SAM" id="Phobius"/>
    </source>
</evidence>
<dbReference type="SUPFAM" id="SSF46565">
    <property type="entry name" value="Chaperone J-domain"/>
    <property type="match status" value="1"/>
</dbReference>
<evidence type="ECO:0000313" key="10">
    <source>
        <dbReference type="Proteomes" id="UP001378592"/>
    </source>
</evidence>
<organism evidence="9 10">
    <name type="scientific">Gryllus longicercus</name>
    <dbReference type="NCBI Taxonomy" id="2509291"/>
    <lineage>
        <taxon>Eukaryota</taxon>
        <taxon>Metazoa</taxon>
        <taxon>Ecdysozoa</taxon>
        <taxon>Arthropoda</taxon>
        <taxon>Hexapoda</taxon>
        <taxon>Insecta</taxon>
        <taxon>Pterygota</taxon>
        <taxon>Neoptera</taxon>
        <taxon>Polyneoptera</taxon>
        <taxon>Orthoptera</taxon>
        <taxon>Ensifera</taxon>
        <taxon>Gryllidea</taxon>
        <taxon>Grylloidea</taxon>
        <taxon>Gryllidae</taxon>
        <taxon>Gryllinae</taxon>
        <taxon>Gryllus</taxon>
    </lineage>
</organism>
<gene>
    <name evidence="9" type="ORF">R5R35_003651</name>
</gene>
<comment type="caution">
    <text evidence="9">The sequence shown here is derived from an EMBL/GenBank/DDBJ whole genome shotgun (WGS) entry which is preliminary data.</text>
</comment>
<dbReference type="PANTHER" id="PTHR44733">
    <property type="entry name" value="DNAJ HOMOLOG SUBFAMILY C MEMBER 22"/>
    <property type="match status" value="1"/>
</dbReference>
<dbReference type="Proteomes" id="UP001378592">
    <property type="component" value="Unassembled WGS sequence"/>
</dbReference>
<reference evidence="9 10" key="1">
    <citation type="submission" date="2024-03" db="EMBL/GenBank/DDBJ databases">
        <title>The genome assembly and annotation of the cricket Gryllus longicercus Weissman &amp; Gray.</title>
        <authorList>
            <person name="Szrajer S."/>
            <person name="Gray D."/>
            <person name="Ylla G."/>
        </authorList>
    </citation>
    <scope>NUCLEOTIDE SEQUENCE [LARGE SCALE GENOMIC DNA]</scope>
    <source>
        <strain evidence="9">DAG 2021-001</strain>
        <tissue evidence="9">Whole body minus gut</tissue>
    </source>
</reference>
<feature type="transmembrane region" description="Helical" evidence="7">
    <location>
        <begin position="118"/>
        <end position="137"/>
    </location>
</feature>
<keyword evidence="5 7" id="KW-1133">Transmembrane helix</keyword>
<protein>
    <recommendedName>
        <fullName evidence="3">DnaJ homolog subfamily C member 22</fullName>
    </recommendedName>
</protein>
<accession>A0AAN9ZAW9</accession>
<dbReference type="Gene3D" id="1.10.287.110">
    <property type="entry name" value="DnaJ domain"/>
    <property type="match status" value="1"/>
</dbReference>
<dbReference type="EMBL" id="JAZDUA010000086">
    <property type="protein sequence ID" value="KAK7868814.1"/>
    <property type="molecule type" value="Genomic_DNA"/>
</dbReference>
<evidence type="ECO:0000256" key="2">
    <source>
        <dbReference type="ARBA" id="ARBA00004141"/>
    </source>
</evidence>
<dbReference type="SMART" id="SM00271">
    <property type="entry name" value="DnaJ"/>
    <property type="match status" value="1"/>
</dbReference>
<dbReference type="InterPro" id="IPR007829">
    <property type="entry name" value="TM2"/>
</dbReference>
<name>A0AAN9ZAW9_9ORTH</name>
<dbReference type="Pfam" id="PF05154">
    <property type="entry name" value="TM2"/>
    <property type="match status" value="1"/>
</dbReference>
<evidence type="ECO:0000256" key="6">
    <source>
        <dbReference type="ARBA" id="ARBA00023136"/>
    </source>
</evidence>
<dbReference type="GO" id="GO:0016020">
    <property type="term" value="C:membrane"/>
    <property type="evidence" value="ECO:0007669"/>
    <property type="project" value="UniProtKB-SubCell"/>
</dbReference>